<accession>A0A5J4LBN2</accession>
<dbReference type="SUPFAM" id="SSF159127">
    <property type="entry name" value="HupF/HypC-like"/>
    <property type="match status" value="1"/>
</dbReference>
<dbReference type="GeneID" id="96749551"/>
<dbReference type="Pfam" id="PF01455">
    <property type="entry name" value="HupF_HypC"/>
    <property type="match status" value="1"/>
</dbReference>
<dbReference type="NCBIfam" id="TIGR00074">
    <property type="entry name" value="hypC_hupF"/>
    <property type="match status" value="1"/>
</dbReference>
<comment type="caution">
    <text evidence="3">The sequence shown here is derived from an EMBL/GenBank/DDBJ whole genome shotgun (WGS) entry which is preliminary data.</text>
</comment>
<dbReference type="InterPro" id="IPR001109">
    <property type="entry name" value="Hydrogenase_HupF/HypC"/>
</dbReference>
<feature type="compositionally biased region" description="Low complexity" evidence="2">
    <location>
        <begin position="86"/>
        <end position="105"/>
    </location>
</feature>
<comment type="similarity">
    <text evidence="1">Belongs to the HupF/HypC family.</text>
</comment>
<dbReference type="PANTHER" id="PTHR35177">
    <property type="entry name" value="HYDROGENASE MATURATION FACTOR HYBG"/>
    <property type="match status" value="1"/>
</dbReference>
<dbReference type="AlphaFoldDB" id="A0A5J4LBN2"/>
<proteinExistence type="inferred from homology"/>
<sequence length="112" mass="12113">MCLAVPGKVLDIEERDGTRMATVDFGGVVKEVCLEYVPDLRVGEYAIVHVGFALQRLDEESARKTLALFEELGLLQEEFGDPWEAAAEPPRWEEPGAGPAVAAGDGAREAGR</sequence>
<dbReference type="InterPro" id="IPR019812">
    <property type="entry name" value="Hydgase_assmbl_chp_CS"/>
</dbReference>
<dbReference type="PROSITE" id="PS01097">
    <property type="entry name" value="HUPF_HYPC"/>
    <property type="match status" value="1"/>
</dbReference>
<dbReference type="GO" id="GO:0051604">
    <property type="term" value="P:protein maturation"/>
    <property type="evidence" value="ECO:0007669"/>
    <property type="project" value="TreeGrafter"/>
</dbReference>
<name>A0A5J4LBN2_9ACTN</name>
<reference evidence="3 4" key="1">
    <citation type="submission" date="2019-10" db="EMBL/GenBank/DDBJ databases">
        <title>Whole genome shotgun sequence of Streptomyces angustmyceticus NBRC 3934.</title>
        <authorList>
            <person name="Hosoyama A."/>
            <person name="Ichikawa N."/>
            <person name="Kimura A."/>
            <person name="Kitahashi Y."/>
            <person name="Komaki H."/>
            <person name="Uohara A."/>
        </authorList>
    </citation>
    <scope>NUCLEOTIDE SEQUENCE [LARGE SCALE GENOMIC DNA]</scope>
    <source>
        <strain evidence="3 4">NBRC 3934</strain>
    </source>
</reference>
<dbReference type="Gene3D" id="2.30.30.140">
    <property type="match status" value="1"/>
</dbReference>
<dbReference type="OrthoDB" id="9806017at2"/>
<dbReference type="FunFam" id="2.30.30.140:FF:000022">
    <property type="entry name" value="Hydrogenase assembly chaperone HybG"/>
    <property type="match status" value="1"/>
</dbReference>
<dbReference type="GO" id="GO:0005506">
    <property type="term" value="F:iron ion binding"/>
    <property type="evidence" value="ECO:0007669"/>
    <property type="project" value="TreeGrafter"/>
</dbReference>
<dbReference type="GO" id="GO:1902670">
    <property type="term" value="F:carbon dioxide binding"/>
    <property type="evidence" value="ECO:0007669"/>
    <property type="project" value="TreeGrafter"/>
</dbReference>
<evidence type="ECO:0008006" key="5">
    <source>
        <dbReference type="Google" id="ProtNLM"/>
    </source>
</evidence>
<evidence type="ECO:0000256" key="1">
    <source>
        <dbReference type="ARBA" id="ARBA00006018"/>
    </source>
</evidence>
<organism evidence="3 4">
    <name type="scientific">Streptomyces angustmyceticus</name>
    <dbReference type="NCBI Taxonomy" id="285578"/>
    <lineage>
        <taxon>Bacteria</taxon>
        <taxon>Bacillati</taxon>
        <taxon>Actinomycetota</taxon>
        <taxon>Actinomycetes</taxon>
        <taxon>Kitasatosporales</taxon>
        <taxon>Streptomycetaceae</taxon>
        <taxon>Streptomyces</taxon>
    </lineage>
</organism>
<evidence type="ECO:0000313" key="4">
    <source>
        <dbReference type="Proteomes" id="UP000325598"/>
    </source>
</evidence>
<protein>
    <recommendedName>
        <fullName evidence="5">Hydrogenase assembly protein HypC</fullName>
    </recommendedName>
</protein>
<evidence type="ECO:0000313" key="3">
    <source>
        <dbReference type="EMBL" id="GES28058.1"/>
    </source>
</evidence>
<dbReference type="Proteomes" id="UP000325598">
    <property type="component" value="Unassembled WGS sequence"/>
</dbReference>
<dbReference type="RefSeq" id="WP_086721818.1">
    <property type="nucleotide sequence ID" value="NZ_BLAG01000004.1"/>
</dbReference>
<dbReference type="EMBL" id="BLAG01000004">
    <property type="protein sequence ID" value="GES28058.1"/>
    <property type="molecule type" value="Genomic_DNA"/>
</dbReference>
<gene>
    <name evidence="3" type="ORF">San01_05450</name>
</gene>
<keyword evidence="4" id="KW-1185">Reference proteome</keyword>
<feature type="region of interest" description="Disordered" evidence="2">
    <location>
        <begin position="86"/>
        <end position="112"/>
    </location>
</feature>
<dbReference type="PANTHER" id="PTHR35177:SF2">
    <property type="entry name" value="HYDROGENASE MATURATION FACTOR HYBG"/>
    <property type="match status" value="1"/>
</dbReference>
<dbReference type="PRINTS" id="PR00445">
    <property type="entry name" value="HUPFHYPC"/>
</dbReference>
<evidence type="ECO:0000256" key="2">
    <source>
        <dbReference type="SAM" id="MobiDB-lite"/>
    </source>
</evidence>